<feature type="compositionally biased region" description="Polar residues" evidence="1">
    <location>
        <begin position="91"/>
        <end position="100"/>
    </location>
</feature>
<dbReference type="AlphaFoldDB" id="A0AAD9ZBH8"/>
<gene>
    <name evidence="2" type="ORF">OEA41_006392</name>
</gene>
<comment type="caution">
    <text evidence="2">The sequence shown here is derived from an EMBL/GenBank/DDBJ whole genome shotgun (WGS) entry which is preliminary data.</text>
</comment>
<proteinExistence type="predicted"/>
<evidence type="ECO:0000313" key="2">
    <source>
        <dbReference type="EMBL" id="KAK3173063.1"/>
    </source>
</evidence>
<accession>A0AAD9ZBH8</accession>
<reference evidence="2" key="1">
    <citation type="submission" date="2022-11" db="EMBL/GenBank/DDBJ databases">
        <title>Chromosomal genome sequence assembly and mating type (MAT) locus characterization of the leprose asexual lichenized fungus Lepraria neglecta (Nyl.) Erichsen.</title>
        <authorList>
            <person name="Allen J.L."/>
            <person name="Pfeffer B."/>
        </authorList>
    </citation>
    <scope>NUCLEOTIDE SEQUENCE</scope>
    <source>
        <strain evidence="2">Allen 5258</strain>
    </source>
</reference>
<evidence type="ECO:0000256" key="1">
    <source>
        <dbReference type="SAM" id="MobiDB-lite"/>
    </source>
</evidence>
<feature type="region of interest" description="Disordered" evidence="1">
    <location>
        <begin position="1"/>
        <end position="114"/>
    </location>
</feature>
<evidence type="ECO:0000313" key="3">
    <source>
        <dbReference type="Proteomes" id="UP001276659"/>
    </source>
</evidence>
<organism evidence="2 3">
    <name type="scientific">Lepraria neglecta</name>
    <dbReference type="NCBI Taxonomy" id="209136"/>
    <lineage>
        <taxon>Eukaryota</taxon>
        <taxon>Fungi</taxon>
        <taxon>Dikarya</taxon>
        <taxon>Ascomycota</taxon>
        <taxon>Pezizomycotina</taxon>
        <taxon>Lecanoromycetes</taxon>
        <taxon>OSLEUM clade</taxon>
        <taxon>Lecanoromycetidae</taxon>
        <taxon>Lecanorales</taxon>
        <taxon>Lecanorineae</taxon>
        <taxon>Stereocaulaceae</taxon>
        <taxon>Lepraria</taxon>
    </lineage>
</organism>
<feature type="compositionally biased region" description="Polar residues" evidence="1">
    <location>
        <begin position="20"/>
        <end position="30"/>
    </location>
</feature>
<feature type="compositionally biased region" description="Basic and acidic residues" evidence="1">
    <location>
        <begin position="70"/>
        <end position="79"/>
    </location>
</feature>
<feature type="compositionally biased region" description="Polar residues" evidence="1">
    <location>
        <begin position="38"/>
        <end position="50"/>
    </location>
</feature>
<sequence length="152" mass="16941">MAVAGRGLRKESFVERRYNYPTTETDNSPEASRKRTSIPLQQFFEGSQASRNHKVEISAPPPTHISRSRTPRDKFEQKNTNEQPLQLGKYPSSSSDAQKQGGSGSGAKVDEPKKDAASYDIHLKSDGKSPNIVRSTIHLDIIIRAKTTTMRE</sequence>
<keyword evidence="3" id="KW-1185">Reference proteome</keyword>
<name>A0AAD9ZBH8_9LECA</name>
<feature type="compositionally biased region" description="Basic and acidic residues" evidence="1">
    <location>
        <begin position="8"/>
        <end position="18"/>
    </location>
</feature>
<dbReference type="EMBL" id="JASNWA010000007">
    <property type="protein sequence ID" value="KAK3173063.1"/>
    <property type="molecule type" value="Genomic_DNA"/>
</dbReference>
<protein>
    <submittedName>
        <fullName evidence="2">Uncharacterized protein</fullName>
    </submittedName>
</protein>
<dbReference type="Proteomes" id="UP001276659">
    <property type="component" value="Unassembled WGS sequence"/>
</dbReference>